<keyword evidence="3 5" id="KW-1133">Transmembrane helix</keyword>
<reference evidence="6 7" key="1">
    <citation type="journal article" date="2012" name="Genome Biol.">
        <title>The genome of the polar eukaryotic microalga coccomyxa subellipsoidea reveals traits of cold adaptation.</title>
        <authorList>
            <person name="Blanc G."/>
            <person name="Agarkova I."/>
            <person name="Grimwood J."/>
            <person name="Kuo A."/>
            <person name="Brueggeman A."/>
            <person name="Dunigan D."/>
            <person name="Gurnon J."/>
            <person name="Ladunga I."/>
            <person name="Lindquist E."/>
            <person name="Lucas S."/>
            <person name="Pangilinan J."/>
            <person name="Proschold T."/>
            <person name="Salamov A."/>
            <person name="Schmutz J."/>
            <person name="Weeks D."/>
            <person name="Yamada T."/>
            <person name="Claverie J.M."/>
            <person name="Grigoriev I."/>
            <person name="Van Etten J."/>
            <person name="Lomsadze A."/>
            <person name="Borodovsky M."/>
        </authorList>
    </citation>
    <scope>NUCLEOTIDE SEQUENCE [LARGE SCALE GENOMIC DNA]</scope>
    <source>
        <strain evidence="6 7">C-169</strain>
    </source>
</reference>
<evidence type="ECO:0000256" key="5">
    <source>
        <dbReference type="SAM" id="Phobius"/>
    </source>
</evidence>
<feature type="transmembrane region" description="Helical" evidence="5">
    <location>
        <begin position="233"/>
        <end position="254"/>
    </location>
</feature>
<feature type="transmembrane region" description="Helical" evidence="5">
    <location>
        <begin position="104"/>
        <end position="125"/>
    </location>
</feature>
<evidence type="ECO:0000313" key="7">
    <source>
        <dbReference type="Proteomes" id="UP000007264"/>
    </source>
</evidence>
<dbReference type="Pfam" id="PF03547">
    <property type="entry name" value="Mem_trans"/>
    <property type="match status" value="1"/>
</dbReference>
<dbReference type="eggNOG" id="KOG2722">
    <property type="taxonomic scope" value="Eukaryota"/>
</dbReference>
<feature type="transmembrane region" description="Helical" evidence="5">
    <location>
        <begin position="145"/>
        <end position="169"/>
    </location>
</feature>
<dbReference type="GeneID" id="17045212"/>
<dbReference type="Proteomes" id="UP000007264">
    <property type="component" value="Unassembled WGS sequence"/>
</dbReference>
<evidence type="ECO:0000256" key="3">
    <source>
        <dbReference type="ARBA" id="ARBA00022989"/>
    </source>
</evidence>
<evidence type="ECO:0000313" key="6">
    <source>
        <dbReference type="EMBL" id="EIE27197.1"/>
    </source>
</evidence>
<sequence>MSFAFLLLTSALPVVKVCLLSLVGVALAHLGVLDAKGRNSLSKCIFYCFIPSLTFTKLAASVDLTNMGRWWFLPVNVLLSIIVGMGIGWVFARVLKAPRHLQPHVICSIAAGNVGNLPLVLVAALCEDPSSMIANAVPAGKCTELGIAYVVFAMWVAGLFQFSVAYFLLKPSPEDTADKLPTVLQEQPGHLRLGRALHGAANFDVLELQPLRDYRAAASDIINPERSVQSAHAMLNMPVLSAFAGLFVGCTPFLKGLLFGPSAPFGFVKDCLEVLAAPMIPCMMMVLGAVLYKGPGSASLAPRLIVGVAFVRLLLVPLLGTLLVLGLRRAGVLVPPNALFTLVLLLGHSTPTAINVQTLATLHQNGEQEVSALLFWQYVGAIFTLPLLLTFFFHVL</sequence>
<dbReference type="STRING" id="574566.I0Z978"/>
<dbReference type="OrthoDB" id="191139at2759"/>
<dbReference type="PANTHER" id="PTHR31419:SF1">
    <property type="entry name" value="PROTEIN PIN-LIKES 6"/>
    <property type="match status" value="1"/>
</dbReference>
<dbReference type="GO" id="GO:0080162">
    <property type="term" value="P:endoplasmic reticulum to cytosol auxin transport"/>
    <property type="evidence" value="ECO:0007669"/>
    <property type="project" value="InterPro"/>
</dbReference>
<proteinExistence type="predicted"/>
<feature type="transmembrane region" description="Helical" evidence="5">
    <location>
        <begin position="304"/>
        <end position="327"/>
    </location>
</feature>
<evidence type="ECO:0000256" key="4">
    <source>
        <dbReference type="ARBA" id="ARBA00023136"/>
    </source>
</evidence>
<dbReference type="InterPro" id="IPR039305">
    <property type="entry name" value="PILS2/6"/>
</dbReference>
<comment type="subcellular location">
    <subcellularLocation>
        <location evidence="1">Membrane</location>
        <topology evidence="1">Multi-pass membrane protein</topology>
    </subcellularLocation>
</comment>
<accession>I0Z978</accession>
<protein>
    <submittedName>
        <fullName evidence="6">Auxin efflux carrier</fullName>
    </submittedName>
</protein>
<dbReference type="EMBL" id="AGSI01000001">
    <property type="protein sequence ID" value="EIE27197.1"/>
    <property type="molecule type" value="Genomic_DNA"/>
</dbReference>
<evidence type="ECO:0000256" key="1">
    <source>
        <dbReference type="ARBA" id="ARBA00004141"/>
    </source>
</evidence>
<keyword evidence="4 5" id="KW-0472">Membrane</keyword>
<feature type="transmembrane region" description="Helical" evidence="5">
    <location>
        <begin position="6"/>
        <end position="32"/>
    </location>
</feature>
<dbReference type="AlphaFoldDB" id="I0Z978"/>
<comment type="caution">
    <text evidence="6">The sequence shown here is derived from an EMBL/GenBank/DDBJ whole genome shotgun (WGS) entry which is preliminary data.</text>
</comment>
<feature type="transmembrane region" description="Helical" evidence="5">
    <location>
        <begin position="274"/>
        <end position="292"/>
    </location>
</feature>
<keyword evidence="2 5" id="KW-0812">Transmembrane</keyword>
<feature type="transmembrane region" description="Helical" evidence="5">
    <location>
        <begin position="70"/>
        <end position="92"/>
    </location>
</feature>
<organism evidence="6 7">
    <name type="scientific">Coccomyxa subellipsoidea (strain C-169)</name>
    <name type="common">Green microalga</name>
    <dbReference type="NCBI Taxonomy" id="574566"/>
    <lineage>
        <taxon>Eukaryota</taxon>
        <taxon>Viridiplantae</taxon>
        <taxon>Chlorophyta</taxon>
        <taxon>core chlorophytes</taxon>
        <taxon>Trebouxiophyceae</taxon>
        <taxon>Trebouxiophyceae incertae sedis</taxon>
        <taxon>Coccomyxaceae</taxon>
        <taxon>Coccomyxa</taxon>
        <taxon>Coccomyxa subellipsoidea</taxon>
    </lineage>
</organism>
<gene>
    <name evidence="6" type="ORF">COCSUDRAFT_38931</name>
</gene>
<dbReference type="PANTHER" id="PTHR31419">
    <property type="entry name" value="PROTEIN PIN-LIKES 2"/>
    <property type="match status" value="1"/>
</dbReference>
<dbReference type="GO" id="GO:0016020">
    <property type="term" value="C:membrane"/>
    <property type="evidence" value="ECO:0007669"/>
    <property type="project" value="UniProtKB-SubCell"/>
</dbReference>
<evidence type="ECO:0000256" key="2">
    <source>
        <dbReference type="ARBA" id="ARBA00022692"/>
    </source>
</evidence>
<dbReference type="RefSeq" id="XP_005651741.1">
    <property type="nucleotide sequence ID" value="XM_005651684.1"/>
</dbReference>
<keyword evidence="7" id="KW-1185">Reference proteome</keyword>
<name>I0Z978_COCSC</name>
<feature type="transmembrane region" description="Helical" evidence="5">
    <location>
        <begin position="374"/>
        <end position="395"/>
    </location>
</feature>
<dbReference type="KEGG" id="csl:COCSUDRAFT_38931"/>
<dbReference type="InterPro" id="IPR004776">
    <property type="entry name" value="Mem_transp_PIN-like"/>
</dbReference>